<dbReference type="PANTHER" id="PTHR34039:SF1">
    <property type="entry name" value="UPF0102 PROTEIN YRAN"/>
    <property type="match status" value="1"/>
</dbReference>
<dbReference type="InterPro" id="IPR003509">
    <property type="entry name" value="UPF0102_YraN-like"/>
</dbReference>
<dbReference type="AlphaFoldDB" id="A0A3E4QPW7"/>
<evidence type="ECO:0000313" key="4">
    <source>
        <dbReference type="Proteomes" id="UP000260943"/>
    </source>
</evidence>
<comment type="similarity">
    <text evidence="1 2">Belongs to the UPF0102 family.</text>
</comment>
<dbReference type="RefSeq" id="WP_117680260.1">
    <property type="nucleotide sequence ID" value="NZ_CAJJKC010000003.1"/>
</dbReference>
<reference evidence="3 4" key="1">
    <citation type="submission" date="2018-08" db="EMBL/GenBank/DDBJ databases">
        <title>A genome reference for cultivated species of the human gut microbiota.</title>
        <authorList>
            <person name="Zou Y."/>
            <person name="Xue W."/>
            <person name="Luo G."/>
        </authorList>
    </citation>
    <scope>NUCLEOTIDE SEQUENCE [LARGE SCALE GENOMIC DNA]</scope>
    <source>
        <strain evidence="3 4">TF08-14</strain>
    </source>
</reference>
<dbReference type="InterPro" id="IPR011335">
    <property type="entry name" value="Restrct_endonuc-II-like"/>
</dbReference>
<name>A0A3E4QPW7_9ACTN</name>
<evidence type="ECO:0000256" key="2">
    <source>
        <dbReference type="HAMAP-Rule" id="MF_00048"/>
    </source>
</evidence>
<organism evidence="3 4">
    <name type="scientific">Collinsella tanakaei</name>
    <dbReference type="NCBI Taxonomy" id="626935"/>
    <lineage>
        <taxon>Bacteria</taxon>
        <taxon>Bacillati</taxon>
        <taxon>Actinomycetota</taxon>
        <taxon>Coriobacteriia</taxon>
        <taxon>Coriobacteriales</taxon>
        <taxon>Coriobacteriaceae</taxon>
        <taxon>Collinsella</taxon>
    </lineage>
</organism>
<accession>A0A3E4QPW7</accession>
<evidence type="ECO:0000313" key="3">
    <source>
        <dbReference type="EMBL" id="RGL07569.1"/>
    </source>
</evidence>
<dbReference type="Gene3D" id="3.40.1350.10">
    <property type="match status" value="1"/>
</dbReference>
<sequence>MPRRSKDRVPDLGGFEDLLSEDACLDDDRMLDGLTTKQLGNVGEAIAALYLKERGYDILERNYRCHEGEADLIALDTVEGVIVLVEVKTRRVRHLDDDEYPEEAVNDKKRRRYRRIAANYLMDRFPVPAIRFDVVAVSVASGHLAGIRHMVGAFDWEAEP</sequence>
<gene>
    <name evidence="3" type="ORF">DXC81_10020</name>
</gene>
<dbReference type="EMBL" id="QSRJ01000014">
    <property type="protein sequence ID" value="RGL07569.1"/>
    <property type="molecule type" value="Genomic_DNA"/>
</dbReference>
<comment type="caution">
    <text evidence="3">The sequence shown here is derived from an EMBL/GenBank/DDBJ whole genome shotgun (WGS) entry which is preliminary data.</text>
</comment>
<protein>
    <recommendedName>
        <fullName evidence="2">UPF0102 protein DXC81_10020</fullName>
    </recommendedName>
</protein>
<dbReference type="GO" id="GO:0003676">
    <property type="term" value="F:nucleic acid binding"/>
    <property type="evidence" value="ECO:0007669"/>
    <property type="project" value="InterPro"/>
</dbReference>
<dbReference type="PANTHER" id="PTHR34039">
    <property type="entry name" value="UPF0102 PROTEIN YRAN"/>
    <property type="match status" value="1"/>
</dbReference>
<dbReference type="SUPFAM" id="SSF52980">
    <property type="entry name" value="Restriction endonuclease-like"/>
    <property type="match status" value="1"/>
</dbReference>
<dbReference type="Pfam" id="PF02021">
    <property type="entry name" value="UPF0102"/>
    <property type="match status" value="1"/>
</dbReference>
<dbReference type="InterPro" id="IPR011856">
    <property type="entry name" value="tRNA_endonuc-like_dom_sf"/>
</dbReference>
<dbReference type="HAMAP" id="MF_00048">
    <property type="entry name" value="UPF0102"/>
    <property type="match status" value="1"/>
</dbReference>
<evidence type="ECO:0000256" key="1">
    <source>
        <dbReference type="ARBA" id="ARBA00006738"/>
    </source>
</evidence>
<dbReference type="Proteomes" id="UP000260943">
    <property type="component" value="Unassembled WGS sequence"/>
</dbReference>
<proteinExistence type="inferred from homology"/>
<dbReference type="CDD" id="cd20736">
    <property type="entry name" value="PoNe_Nuclease"/>
    <property type="match status" value="1"/>
</dbReference>